<organism evidence="4 5">
    <name type="scientific">Dactylellina haptotyla (strain CBS 200.50)</name>
    <name type="common">Nematode-trapping fungus</name>
    <name type="synonym">Monacrosporium haptotylum</name>
    <dbReference type="NCBI Taxonomy" id="1284197"/>
    <lineage>
        <taxon>Eukaryota</taxon>
        <taxon>Fungi</taxon>
        <taxon>Dikarya</taxon>
        <taxon>Ascomycota</taxon>
        <taxon>Pezizomycotina</taxon>
        <taxon>Orbiliomycetes</taxon>
        <taxon>Orbiliales</taxon>
        <taxon>Orbiliaceae</taxon>
        <taxon>Dactylellina</taxon>
    </lineage>
</organism>
<dbReference type="InterPro" id="IPR000254">
    <property type="entry name" value="CBD"/>
</dbReference>
<evidence type="ECO:0000256" key="1">
    <source>
        <dbReference type="ARBA" id="ARBA00022729"/>
    </source>
</evidence>
<reference evidence="4 5" key="1">
    <citation type="journal article" date="2013" name="PLoS Genet.">
        <title>Genomic mechanisms accounting for the adaptation to parasitism in nematode-trapping fungi.</title>
        <authorList>
            <person name="Meerupati T."/>
            <person name="Andersson K.M."/>
            <person name="Friman E."/>
            <person name="Kumar D."/>
            <person name="Tunlid A."/>
            <person name="Ahren D."/>
        </authorList>
    </citation>
    <scope>NUCLEOTIDE SEQUENCE [LARGE SCALE GENOMIC DNA]</scope>
    <source>
        <strain evidence="4 5">CBS 200.50</strain>
    </source>
</reference>
<dbReference type="GO" id="GO:0030248">
    <property type="term" value="F:cellulose binding"/>
    <property type="evidence" value="ECO:0007669"/>
    <property type="project" value="InterPro"/>
</dbReference>
<dbReference type="OrthoDB" id="2119228at2759"/>
<evidence type="ECO:0000313" key="5">
    <source>
        <dbReference type="Proteomes" id="UP000015100"/>
    </source>
</evidence>
<proteinExistence type="predicted"/>
<dbReference type="Proteomes" id="UP000015100">
    <property type="component" value="Unassembled WGS sequence"/>
</dbReference>
<dbReference type="HOGENOM" id="CLU_2564592_0_0_1"/>
<dbReference type="InterPro" id="IPR035971">
    <property type="entry name" value="CBD_sf"/>
</dbReference>
<accession>S7ZYB0</accession>
<reference evidence="5" key="2">
    <citation type="submission" date="2013-04" db="EMBL/GenBank/DDBJ databases">
        <title>Genomic mechanisms accounting for the adaptation to parasitism in nematode-trapping fungi.</title>
        <authorList>
            <person name="Ahren D.G."/>
        </authorList>
    </citation>
    <scope>NUCLEOTIDE SEQUENCE [LARGE SCALE GENOMIC DNA]</scope>
    <source>
        <strain evidence="5">CBS 200.50</strain>
    </source>
</reference>
<feature type="non-terminal residue" evidence="4">
    <location>
        <position position="1"/>
    </location>
</feature>
<dbReference type="EMBL" id="AQGS01001041">
    <property type="protein sequence ID" value="EPS35740.1"/>
    <property type="molecule type" value="Genomic_DNA"/>
</dbReference>
<comment type="caution">
    <text evidence="4">The sequence shown here is derived from an EMBL/GenBank/DDBJ whole genome shotgun (WGS) entry which is preliminary data.</text>
</comment>
<evidence type="ECO:0000313" key="4">
    <source>
        <dbReference type="EMBL" id="EPS35740.1"/>
    </source>
</evidence>
<feature type="region of interest" description="Disordered" evidence="2">
    <location>
        <begin position="1"/>
        <end position="42"/>
    </location>
</feature>
<sequence length="82" mass="8479">TTTTTTTTTSRTTITTTTSSRTTTTTSRTTTPGTGTGQPPPVAKWGQCGGIGYTGATNCASGSTCTVQNPYYSQVRLLDLIH</sequence>
<dbReference type="GO" id="GO:0005576">
    <property type="term" value="C:extracellular region"/>
    <property type="evidence" value="ECO:0007669"/>
    <property type="project" value="InterPro"/>
</dbReference>
<protein>
    <recommendedName>
        <fullName evidence="3">CBM1 domain-containing protein</fullName>
    </recommendedName>
</protein>
<gene>
    <name evidence="4" type="ORF">H072_10814</name>
</gene>
<feature type="compositionally biased region" description="Low complexity" evidence="2">
    <location>
        <begin position="1"/>
        <end position="33"/>
    </location>
</feature>
<keyword evidence="1" id="KW-0732">Signal</keyword>
<keyword evidence="5" id="KW-1185">Reference proteome</keyword>
<name>S7ZYB0_DACHA</name>
<evidence type="ECO:0000259" key="3">
    <source>
        <dbReference type="PROSITE" id="PS51164"/>
    </source>
</evidence>
<dbReference type="SUPFAM" id="SSF57180">
    <property type="entry name" value="Cellulose-binding domain"/>
    <property type="match status" value="1"/>
</dbReference>
<dbReference type="SMART" id="SM00236">
    <property type="entry name" value="fCBD"/>
    <property type="match status" value="1"/>
</dbReference>
<dbReference type="AlphaFoldDB" id="S7ZYB0"/>
<dbReference type="GO" id="GO:0005975">
    <property type="term" value="P:carbohydrate metabolic process"/>
    <property type="evidence" value="ECO:0007669"/>
    <property type="project" value="InterPro"/>
</dbReference>
<dbReference type="PROSITE" id="PS51164">
    <property type="entry name" value="CBM1_2"/>
    <property type="match status" value="1"/>
</dbReference>
<evidence type="ECO:0000256" key="2">
    <source>
        <dbReference type="SAM" id="MobiDB-lite"/>
    </source>
</evidence>
<dbReference type="Pfam" id="PF00734">
    <property type="entry name" value="CBM_1"/>
    <property type="match status" value="1"/>
</dbReference>
<feature type="domain" description="CBM1" evidence="3">
    <location>
        <begin position="40"/>
        <end position="76"/>
    </location>
</feature>